<dbReference type="OrthoDB" id="7821105at2"/>
<dbReference type="RefSeq" id="WP_126468589.1">
    <property type="nucleotide sequence ID" value="NZ_RXOE01000001.1"/>
</dbReference>
<comment type="caution">
    <text evidence="3">The sequence shown here is derived from an EMBL/GenBank/DDBJ whole genome shotgun (WGS) entry which is preliminary data.</text>
</comment>
<evidence type="ECO:0000313" key="4">
    <source>
        <dbReference type="Proteomes" id="UP000267418"/>
    </source>
</evidence>
<reference evidence="3 4" key="1">
    <citation type="submission" date="2018-12" db="EMBL/GenBank/DDBJ databases">
        <title>The genome of Variovorax gossypii DSM 100435.</title>
        <authorList>
            <person name="Gao J."/>
            <person name="Sun J."/>
        </authorList>
    </citation>
    <scope>NUCLEOTIDE SEQUENCE [LARGE SCALE GENOMIC DNA]</scope>
    <source>
        <strain evidence="3 4">DSM 100435</strain>
    </source>
</reference>
<evidence type="ECO:0000313" key="3">
    <source>
        <dbReference type="EMBL" id="RTQ36605.1"/>
    </source>
</evidence>
<keyword evidence="4" id="KW-1185">Reference proteome</keyword>
<dbReference type="Pfam" id="PF04434">
    <property type="entry name" value="SWIM"/>
    <property type="match status" value="1"/>
</dbReference>
<accession>A0A3S0J3B4</accession>
<keyword evidence="1" id="KW-0479">Metal-binding</keyword>
<gene>
    <name evidence="3" type="ORF">EJP69_02345</name>
</gene>
<proteinExistence type="predicted"/>
<dbReference type="EMBL" id="RXOE01000001">
    <property type="protein sequence ID" value="RTQ36605.1"/>
    <property type="molecule type" value="Genomic_DNA"/>
</dbReference>
<protein>
    <submittedName>
        <fullName evidence="3">SWIM zinc finger family protein</fullName>
    </submittedName>
</protein>
<name>A0A3S0J3B4_9BURK</name>
<dbReference type="InterPro" id="IPR007527">
    <property type="entry name" value="Znf_SWIM"/>
</dbReference>
<evidence type="ECO:0000259" key="2">
    <source>
        <dbReference type="PROSITE" id="PS50966"/>
    </source>
</evidence>
<keyword evidence="1" id="KW-0863">Zinc-finger</keyword>
<dbReference type="AlphaFoldDB" id="A0A3S0J3B4"/>
<sequence length="456" mass="49276">MSAVAHAYRYAHASAALAEPSGPRLSLATSSPQADGGAAHPHFFEGRLLQPRLCAELLSAVHLVVGSRFFTPANSVARAIALADPVVTAGGELLRFEGFSSCCSCYVRVDLLPDSYDGQVVGKGTTNVDFNAPMRAALARLRDADGLALSVGRDALTLQSGDSEVVERKVALPLRWLRGMVEVQSYLAGMRHRFELKGLEALRFLRTLPKASTSRTPLWVVPSPKGPFTTTRPHPQGVRVTDTSRLRVLEALLPKARSLAVHADEAQQASAWVLNFPGARLTLALSAEPWRGFSGEGQALRALMRMDDERAVSQVRAQLNWQALIDAPALARTLDIAEASVEDSLRILGASGLVGFDVVERRYFHRVLPFDLSSVEDMHPRLADARELMARGAVTIAKTSPVEAQVNSSGTAYSVREIDGELRCTCPWYAKHQGERGPCKHVLAVEATAFAAEGGQ</sequence>
<feature type="domain" description="SWIM-type" evidence="2">
    <location>
        <begin position="413"/>
        <end position="450"/>
    </location>
</feature>
<dbReference type="PROSITE" id="PS50966">
    <property type="entry name" value="ZF_SWIM"/>
    <property type="match status" value="1"/>
</dbReference>
<organism evidence="3 4">
    <name type="scientific">Variovorax gossypii</name>
    <dbReference type="NCBI Taxonomy" id="1679495"/>
    <lineage>
        <taxon>Bacteria</taxon>
        <taxon>Pseudomonadati</taxon>
        <taxon>Pseudomonadota</taxon>
        <taxon>Betaproteobacteria</taxon>
        <taxon>Burkholderiales</taxon>
        <taxon>Comamonadaceae</taxon>
        <taxon>Variovorax</taxon>
    </lineage>
</organism>
<evidence type="ECO:0000256" key="1">
    <source>
        <dbReference type="PROSITE-ProRule" id="PRU00325"/>
    </source>
</evidence>
<dbReference type="GO" id="GO:0008270">
    <property type="term" value="F:zinc ion binding"/>
    <property type="evidence" value="ECO:0007669"/>
    <property type="project" value="UniProtKB-KW"/>
</dbReference>
<dbReference type="Proteomes" id="UP000267418">
    <property type="component" value="Unassembled WGS sequence"/>
</dbReference>
<keyword evidence="1" id="KW-0862">Zinc</keyword>